<dbReference type="SUPFAM" id="SSF53383">
    <property type="entry name" value="PLP-dependent transferases"/>
    <property type="match status" value="1"/>
</dbReference>
<dbReference type="PANTHER" id="PTHR46658">
    <property type="entry name" value="CYS OR MET METABOLISM PYRIDOXAL-PHOSPHATE-DEPENDENT ENZYME"/>
    <property type="match status" value="1"/>
</dbReference>
<proteinExistence type="predicted"/>
<evidence type="ECO:0000313" key="1">
    <source>
        <dbReference type="EMBL" id="MST70021.1"/>
    </source>
</evidence>
<dbReference type="EMBL" id="VUNA01000002">
    <property type="protein sequence ID" value="MST70021.1"/>
    <property type="molecule type" value="Genomic_DNA"/>
</dbReference>
<organism evidence="1 2">
    <name type="scientific">Mogibacterium kristiansenii</name>
    <dbReference type="NCBI Taxonomy" id="2606708"/>
    <lineage>
        <taxon>Bacteria</taxon>
        <taxon>Bacillati</taxon>
        <taxon>Bacillota</taxon>
        <taxon>Clostridia</taxon>
        <taxon>Peptostreptococcales</taxon>
        <taxon>Anaerovoracaceae</taxon>
        <taxon>Mogibacterium</taxon>
    </lineage>
</organism>
<dbReference type="Pfam" id="PF06838">
    <property type="entry name" value="Met_gamma_lyase"/>
    <property type="match status" value="1"/>
</dbReference>
<dbReference type="Gene3D" id="3.40.640.10">
    <property type="entry name" value="Type I PLP-dependent aspartate aminotransferase-like (Major domain)"/>
    <property type="match status" value="1"/>
</dbReference>
<dbReference type="Proteomes" id="UP000469424">
    <property type="component" value="Unassembled WGS sequence"/>
</dbReference>
<reference evidence="1 2" key="1">
    <citation type="submission" date="2019-08" db="EMBL/GenBank/DDBJ databases">
        <title>In-depth cultivation of the pig gut microbiome towards novel bacterial diversity and tailored functional studies.</title>
        <authorList>
            <person name="Wylensek D."/>
            <person name="Hitch T.C.A."/>
            <person name="Clavel T."/>
        </authorList>
    </citation>
    <scope>NUCLEOTIDE SEQUENCE [LARGE SCALE GENOMIC DNA]</scope>
    <source>
        <strain evidence="1 2">WCA-MUC-591-APC-4B</strain>
    </source>
</reference>
<name>A0A6N7XKA5_9FIRM</name>
<protein>
    <recommendedName>
        <fullName evidence="3">Cystathionine beta-lyase family protein involved in aluminum resistance</fullName>
    </recommendedName>
</protein>
<comment type="caution">
    <text evidence="1">The sequence shown here is derived from an EMBL/GenBank/DDBJ whole genome shotgun (WGS) entry which is preliminary data.</text>
</comment>
<dbReference type="InterPro" id="IPR015421">
    <property type="entry name" value="PyrdxlP-dep_Trfase_major"/>
</dbReference>
<dbReference type="AlphaFoldDB" id="A0A6N7XKA5"/>
<dbReference type="PANTHER" id="PTHR46658:SF1">
    <property type="entry name" value="CYS OR MET METABOLISM PYRIDOXAL-PHOSPHATE-DEPENDENT ENZYME"/>
    <property type="match status" value="1"/>
</dbReference>
<accession>A0A6N7XKA5</accession>
<dbReference type="InterPro" id="IPR009651">
    <property type="entry name" value="Met_g_lyase_put"/>
</dbReference>
<gene>
    <name evidence="1" type="ORF">FYJ65_01485</name>
</gene>
<evidence type="ECO:0008006" key="3">
    <source>
        <dbReference type="Google" id="ProtNLM"/>
    </source>
</evidence>
<sequence>MEEKLGDSFQEMDEICAINQLKVLKAFQDNNINDTHFGWNTGYGYDDVGREAVEKVYASIFHTEAALVRPNLVNGTHAIATTLFGILKPGEELLEVTGTPYDTLQTVIGKNDAPESDFTGTLTDYGIQYREVALGEDMDVDLDAIVNAIQPETKVVAMQRSTGYDWRPAIPLESLRIVTETVHRLRPDIIVMVDNCYGEFVDVQEPTDFGVDVMAGSLIKNPGGGLALSGGYIVGRSDLIERISYRLTCPGIGAECGLTFGQNRSVLQGMFLAPKVVNAAVKGAMLCGAAYDGLGFEVMPPAYSKRSDIVQAIQFKDPDKTIAFCQAIQSASPIDAYVTPIPWDMPGYEDQVIMAAGAFVQGSSIELSADAPLREPYIAYFQGGLTYEHARYGIIKSLDTMVKKGLIDVEEER</sequence>
<dbReference type="Gene3D" id="3.90.1150.60">
    <property type="entry name" value="Methioning gamme-lyase, C-terminal domain"/>
    <property type="match status" value="1"/>
</dbReference>
<dbReference type="InterPro" id="IPR015424">
    <property type="entry name" value="PyrdxlP-dep_Trfase"/>
</dbReference>
<keyword evidence="2" id="KW-1185">Reference proteome</keyword>
<evidence type="ECO:0000313" key="2">
    <source>
        <dbReference type="Proteomes" id="UP000469424"/>
    </source>
</evidence>